<sequence length="412" mass="45522">MGWVSIIETISDDRLPTKPITQSTLRQLLKRSTLMGRASIIEAYIQRLLELNQPVTPAILEAIAKEVGITKGEIEAINVQVKGHLSRGQNYIEFGYLEKALDEFNQAKALNPISLDVLFALVKIYNLRYKQDSGLEDRQEAIRLAKRCIELQPQNKEAQALVRSLRRNAIPEAISLQSKPNIFILIGFLENVFSPTMLSRRTKTKIALLILFLQQPIRTPNAAALVSQLALLVGSVGIIGIGFMSVSRLPVFSDTIVEIDPEDTFSDTAGPTTASTGSYTFDPGPNVPVAFNYPGLLIEPRLSRLGEYKGEPYYKLHGIVINDSGQEVIKLDLKVELLDGNGLPISIIHQVSVTDTNTIIRPGDTRSFRLFHKITPDLMSVRVTVNDIQQVVGLTTYESPSADSSTWSASVP</sequence>
<dbReference type="InterPro" id="IPR011990">
    <property type="entry name" value="TPR-like_helical_dom_sf"/>
</dbReference>
<evidence type="ECO:0000256" key="1">
    <source>
        <dbReference type="PROSITE-ProRule" id="PRU00339"/>
    </source>
</evidence>
<organism evidence="2 3">
    <name type="scientific">Adonisia turfae CCMR0081</name>
    <dbReference type="NCBI Taxonomy" id="2292702"/>
    <lineage>
        <taxon>Bacteria</taxon>
        <taxon>Bacillati</taxon>
        <taxon>Cyanobacteriota</taxon>
        <taxon>Adonisia</taxon>
        <taxon>Adonisia turfae</taxon>
    </lineage>
</organism>
<name>A0A6M0RME1_9CYAN</name>
<dbReference type="RefSeq" id="WP_163699509.1">
    <property type="nucleotide sequence ID" value="NZ_QXHD01000004.1"/>
</dbReference>
<dbReference type="InterPro" id="IPR019734">
    <property type="entry name" value="TPR_rpt"/>
</dbReference>
<dbReference type="AlphaFoldDB" id="A0A6M0RME1"/>
<protein>
    <submittedName>
        <fullName evidence="2">Uncharacterized protein</fullName>
    </submittedName>
</protein>
<reference evidence="2 3" key="1">
    <citation type="journal article" date="2020" name="Microb. Ecol.">
        <title>Ecogenomics of the Marine Benthic Filamentous Cyanobacterium Adonisia.</title>
        <authorList>
            <person name="Walter J.M."/>
            <person name="Coutinho F.H."/>
            <person name="Leomil L."/>
            <person name="Hargreaves P.I."/>
            <person name="Campeao M.E."/>
            <person name="Vieira V.V."/>
            <person name="Silva B.S."/>
            <person name="Fistarol G.O."/>
            <person name="Salomon P.S."/>
            <person name="Sawabe T."/>
            <person name="Mino S."/>
            <person name="Hosokawa M."/>
            <person name="Miyashita H."/>
            <person name="Maruyama F."/>
            <person name="van Verk M.C."/>
            <person name="Dutilh B.E."/>
            <person name="Thompson C.C."/>
            <person name="Thompson F.L."/>
        </authorList>
    </citation>
    <scope>NUCLEOTIDE SEQUENCE [LARGE SCALE GENOMIC DNA]</scope>
    <source>
        <strain evidence="2 3">CCMR0081</strain>
    </source>
</reference>
<dbReference type="SUPFAM" id="SSF48452">
    <property type="entry name" value="TPR-like"/>
    <property type="match status" value="1"/>
</dbReference>
<dbReference type="PROSITE" id="PS50005">
    <property type="entry name" value="TPR"/>
    <property type="match status" value="1"/>
</dbReference>
<evidence type="ECO:0000313" key="2">
    <source>
        <dbReference type="EMBL" id="NEZ57425.1"/>
    </source>
</evidence>
<dbReference type="Gene3D" id="1.25.40.10">
    <property type="entry name" value="Tetratricopeptide repeat domain"/>
    <property type="match status" value="1"/>
</dbReference>
<keyword evidence="3" id="KW-1185">Reference proteome</keyword>
<dbReference type="Proteomes" id="UP000481033">
    <property type="component" value="Unassembled WGS sequence"/>
</dbReference>
<accession>A0A6M0RME1</accession>
<proteinExistence type="predicted"/>
<evidence type="ECO:0000313" key="3">
    <source>
        <dbReference type="Proteomes" id="UP000481033"/>
    </source>
</evidence>
<dbReference type="EMBL" id="QXHD01000004">
    <property type="protein sequence ID" value="NEZ57425.1"/>
    <property type="molecule type" value="Genomic_DNA"/>
</dbReference>
<gene>
    <name evidence="2" type="ORF">DXZ20_17440</name>
</gene>
<comment type="caution">
    <text evidence="2">The sequence shown here is derived from an EMBL/GenBank/DDBJ whole genome shotgun (WGS) entry which is preliminary data.</text>
</comment>
<keyword evidence="1" id="KW-0802">TPR repeat</keyword>
<feature type="repeat" description="TPR" evidence="1">
    <location>
        <begin position="81"/>
        <end position="114"/>
    </location>
</feature>